<reference evidence="1" key="2">
    <citation type="submission" date="2013-04" db="UniProtKB">
        <authorList>
            <consortium name="EnsemblPlants"/>
        </authorList>
    </citation>
    <scope>IDENTIFICATION</scope>
</reference>
<protein>
    <submittedName>
        <fullName evidence="1">Uncharacterized protein</fullName>
    </submittedName>
</protein>
<name>J3MLD4_ORYBR</name>
<keyword evidence="2" id="KW-1185">Reference proteome</keyword>
<proteinExistence type="predicted"/>
<accession>J3MLD4</accession>
<reference evidence="1" key="1">
    <citation type="journal article" date="2013" name="Nat. Commun.">
        <title>Whole-genome sequencing of Oryza brachyantha reveals mechanisms underlying Oryza genome evolution.</title>
        <authorList>
            <person name="Chen J."/>
            <person name="Huang Q."/>
            <person name="Gao D."/>
            <person name="Wang J."/>
            <person name="Lang Y."/>
            <person name="Liu T."/>
            <person name="Li B."/>
            <person name="Bai Z."/>
            <person name="Luis Goicoechea J."/>
            <person name="Liang C."/>
            <person name="Chen C."/>
            <person name="Zhang W."/>
            <person name="Sun S."/>
            <person name="Liao Y."/>
            <person name="Zhang X."/>
            <person name="Yang L."/>
            <person name="Song C."/>
            <person name="Wang M."/>
            <person name="Shi J."/>
            <person name="Liu G."/>
            <person name="Liu J."/>
            <person name="Zhou H."/>
            <person name="Zhou W."/>
            <person name="Yu Q."/>
            <person name="An N."/>
            <person name="Chen Y."/>
            <person name="Cai Q."/>
            <person name="Wang B."/>
            <person name="Liu B."/>
            <person name="Min J."/>
            <person name="Huang Y."/>
            <person name="Wu H."/>
            <person name="Li Z."/>
            <person name="Zhang Y."/>
            <person name="Yin Y."/>
            <person name="Song W."/>
            <person name="Jiang J."/>
            <person name="Jackson S.A."/>
            <person name="Wing R.A."/>
            <person name="Wang J."/>
            <person name="Chen M."/>
        </authorList>
    </citation>
    <scope>NUCLEOTIDE SEQUENCE [LARGE SCALE GENOMIC DNA]</scope>
    <source>
        <strain evidence="1">cv. IRGC 101232</strain>
    </source>
</reference>
<dbReference type="Proteomes" id="UP000006038">
    <property type="component" value="Chromosome 7"/>
</dbReference>
<dbReference type="Gramene" id="OB07G22160.1">
    <property type="protein sequence ID" value="OB07G22160.1"/>
    <property type="gene ID" value="OB07G22160"/>
</dbReference>
<organism evidence="1">
    <name type="scientific">Oryza brachyantha</name>
    <name type="common">malo sina</name>
    <dbReference type="NCBI Taxonomy" id="4533"/>
    <lineage>
        <taxon>Eukaryota</taxon>
        <taxon>Viridiplantae</taxon>
        <taxon>Streptophyta</taxon>
        <taxon>Embryophyta</taxon>
        <taxon>Tracheophyta</taxon>
        <taxon>Spermatophyta</taxon>
        <taxon>Magnoliopsida</taxon>
        <taxon>Liliopsida</taxon>
        <taxon>Poales</taxon>
        <taxon>Poaceae</taxon>
        <taxon>BOP clade</taxon>
        <taxon>Oryzoideae</taxon>
        <taxon>Oryzeae</taxon>
        <taxon>Oryzinae</taxon>
        <taxon>Oryza</taxon>
    </lineage>
</organism>
<sequence>MISIISVSHGCNKISLSDSTENMIFSLFFLLLFSCPIPSYSKKACSIIFFL</sequence>
<dbReference type="HOGENOM" id="CLU_3109621_0_0_1"/>
<evidence type="ECO:0000313" key="1">
    <source>
        <dbReference type="EnsemblPlants" id="OB07G22160.1"/>
    </source>
</evidence>
<dbReference type="AlphaFoldDB" id="J3MLD4"/>
<evidence type="ECO:0000313" key="2">
    <source>
        <dbReference type="Proteomes" id="UP000006038"/>
    </source>
</evidence>
<dbReference type="EnsemblPlants" id="OB07G22160.1">
    <property type="protein sequence ID" value="OB07G22160.1"/>
    <property type="gene ID" value="OB07G22160"/>
</dbReference>